<dbReference type="InterPro" id="IPR004477">
    <property type="entry name" value="ComEC_N"/>
</dbReference>
<dbReference type="Gene3D" id="3.60.15.10">
    <property type="entry name" value="Ribonuclease Z/Hydroxyacylglutathione hydrolase-like"/>
    <property type="match status" value="1"/>
</dbReference>
<dbReference type="Pfam" id="PF03772">
    <property type="entry name" value="Competence"/>
    <property type="match status" value="1"/>
</dbReference>
<dbReference type="RefSeq" id="WP_005607292.1">
    <property type="nucleotide sequence ID" value="NZ_CP102283.1"/>
</dbReference>
<evidence type="ECO:0000256" key="3">
    <source>
        <dbReference type="ARBA" id="ARBA00022692"/>
    </source>
</evidence>
<keyword evidence="3 6" id="KW-0812">Transmembrane</keyword>
<keyword evidence="4 6" id="KW-1133">Transmembrane helix</keyword>
<feature type="transmembrane region" description="Helical" evidence="6">
    <location>
        <begin position="310"/>
        <end position="327"/>
    </location>
</feature>
<evidence type="ECO:0000313" key="8">
    <source>
        <dbReference type="EMBL" id="EEW36902.1"/>
    </source>
</evidence>
<comment type="subcellular location">
    <subcellularLocation>
        <location evidence="1">Cell membrane</location>
        <topology evidence="1">Multi-pass membrane protein</topology>
    </subcellularLocation>
</comment>
<evidence type="ECO:0000256" key="4">
    <source>
        <dbReference type="ARBA" id="ARBA00022989"/>
    </source>
</evidence>
<dbReference type="HOGENOM" id="CLU_010363_2_3_9"/>
<keyword evidence="5 6" id="KW-0472">Membrane</keyword>
<evidence type="ECO:0000256" key="2">
    <source>
        <dbReference type="ARBA" id="ARBA00022475"/>
    </source>
</evidence>
<dbReference type="GO" id="GO:0030420">
    <property type="term" value="P:establishment of competence for transformation"/>
    <property type="evidence" value="ECO:0007669"/>
    <property type="project" value="InterPro"/>
</dbReference>
<evidence type="ECO:0000256" key="1">
    <source>
        <dbReference type="ARBA" id="ARBA00004651"/>
    </source>
</evidence>
<dbReference type="InterPro" id="IPR001279">
    <property type="entry name" value="Metallo-B-lactamas"/>
</dbReference>
<dbReference type="CDD" id="cd07731">
    <property type="entry name" value="ComA-like_MBL-fold"/>
    <property type="match status" value="1"/>
</dbReference>
<feature type="transmembrane region" description="Helical" evidence="6">
    <location>
        <begin position="361"/>
        <end position="381"/>
    </location>
</feature>
<dbReference type="Pfam" id="PF00753">
    <property type="entry name" value="Lactamase_B"/>
    <property type="match status" value="1"/>
</dbReference>
<dbReference type="InterPro" id="IPR035681">
    <property type="entry name" value="ComA-like_MBL"/>
</dbReference>
<feature type="transmembrane region" description="Helical" evidence="6">
    <location>
        <begin position="387"/>
        <end position="412"/>
    </location>
</feature>
<evidence type="ECO:0000256" key="5">
    <source>
        <dbReference type="ARBA" id="ARBA00023136"/>
    </source>
</evidence>
<dbReference type="InterPro" id="IPR036866">
    <property type="entry name" value="RibonucZ/Hydroxyglut_hydro"/>
</dbReference>
<dbReference type="eggNOG" id="COG0658">
    <property type="taxonomic scope" value="Bacteria"/>
</dbReference>
<dbReference type="GeneID" id="78411875"/>
<dbReference type="STRING" id="638301.HMPREF0444_1120"/>
<dbReference type="GO" id="GO:0005886">
    <property type="term" value="C:plasma membrane"/>
    <property type="evidence" value="ECO:0007669"/>
    <property type="project" value="UniProtKB-SubCell"/>
</dbReference>
<evidence type="ECO:0000313" key="9">
    <source>
        <dbReference type="Proteomes" id="UP000005926"/>
    </source>
</evidence>
<feature type="transmembrane region" description="Helical" evidence="6">
    <location>
        <begin position="483"/>
        <end position="501"/>
    </location>
</feature>
<feature type="transmembrane region" description="Helical" evidence="6">
    <location>
        <begin position="419"/>
        <end position="439"/>
    </location>
</feature>
<evidence type="ECO:0000259" key="7">
    <source>
        <dbReference type="SMART" id="SM00849"/>
    </source>
</evidence>
<feature type="transmembrane region" description="Helical" evidence="6">
    <location>
        <begin position="6"/>
        <end position="36"/>
    </location>
</feature>
<keyword evidence="9" id="KW-1185">Reference proteome</keyword>
<proteinExistence type="predicted"/>
<accession>C8NGS5</accession>
<evidence type="ECO:0000256" key="6">
    <source>
        <dbReference type="SAM" id="Phobius"/>
    </source>
</evidence>
<dbReference type="SMART" id="SM00849">
    <property type="entry name" value="Lactamase_B"/>
    <property type="match status" value="1"/>
</dbReference>
<name>C8NGS5_9LACT</name>
<sequence length="775" mass="87836">MIYFVLASVIGMAMVVFSVGKVGWFLPLLLIIVGFIREQSIRKKVMGLMVVGIFSIRSFYYIQAITQTPFHPSQSLHGQMILNPHQLKVNGDLLTGSALLEAEGQSERVFFRYTLTSEEEQKEFLELDHVVKVSVEGSIEEIEPARNKGNFDAKNHYLSLGILHSFKIESLSSRKVAVKGICASIENLRFWLLHQVRMQEENQVKQYTLALLLADKSGFDEEVWKRYKQLGILHVLAISGLHISLMVSVLQKFFWRCGITREKTDGVLMCFVLFYGFVIGWGISGTRAIGMVILSILLKRWTPLRHHSQLWSLLGMLVVSLLIWPGILWNVAFQLSYALSAVILLLSKWQKSVLPKVNASLWIPIGVSVMALPLVCQYFFYWNAFSIVLTALFSLLFEGVLFPLLTIYLLAVLSGWGNLVDIICFLGEALLSALTQLLTFCQKFTFTKFTFGIWEPWEWGVYFLLLSFALVLFERRKMTVKKGLFCLGTLILLLVEVPYHWGTELILIDVGQGDSILVMGPGWNQATLIDTGGLSDFASKEEWKRCKRKPQGDTTVIPALQAEGLSELSQVMLSHGDEDHVGNLQAIAKQVKIKEIVIGKGMEKIPLMQQLKRDYPSIRWKLVSSGNEWKWNQMKWQILWPKDTSKGENDDSIVALLTIQKHTVLLTGDASEKVEDNILKDTPNLHFSILKVGHHGSRTSTSEALLQKASPSVALVSCGKNNRYRHPSIETIGRLNGIHAHIFRTDQDGQIRLDFRKEKIEISTKLSKKRQKLKE</sequence>
<organism evidence="8 9">
    <name type="scientific">Granulicatella adiacens ATCC 49175</name>
    <dbReference type="NCBI Taxonomy" id="638301"/>
    <lineage>
        <taxon>Bacteria</taxon>
        <taxon>Bacillati</taxon>
        <taxon>Bacillota</taxon>
        <taxon>Bacilli</taxon>
        <taxon>Lactobacillales</taxon>
        <taxon>Carnobacteriaceae</taxon>
        <taxon>Granulicatella</taxon>
    </lineage>
</organism>
<reference evidence="8 9" key="1">
    <citation type="submission" date="2009-08" db="EMBL/GenBank/DDBJ databases">
        <authorList>
            <person name="Muzny D."/>
            <person name="Qin X."/>
            <person name="Deng J."/>
            <person name="Jiang H."/>
            <person name="Liu Y."/>
            <person name="Qu J."/>
            <person name="Song X.-Z."/>
            <person name="Zhang L."/>
            <person name="Thornton R."/>
            <person name="Coyle M."/>
            <person name="Francisco L."/>
            <person name="Jackson L."/>
            <person name="Javaid M."/>
            <person name="Korchina V."/>
            <person name="Kovar C."/>
            <person name="Mata R."/>
            <person name="Mathew T."/>
            <person name="Ngo R."/>
            <person name="Nguyen L."/>
            <person name="Nguyen N."/>
            <person name="Okwuonu G."/>
            <person name="Ongeri F."/>
            <person name="Pham C."/>
            <person name="Simmons D."/>
            <person name="Wilczek-Boney K."/>
            <person name="Hale W."/>
            <person name="Jakkamsetti A."/>
            <person name="Pham P."/>
            <person name="Ruth R."/>
            <person name="San Lucas F."/>
            <person name="Warren J."/>
            <person name="Zhang J."/>
            <person name="Zhao Z."/>
            <person name="Zhou C."/>
            <person name="Zhu D."/>
            <person name="Lee S."/>
            <person name="Bess C."/>
            <person name="Blankenburg K."/>
            <person name="Forbes L."/>
            <person name="Fu Q."/>
            <person name="Gubbala S."/>
            <person name="Hirani K."/>
            <person name="Jayaseelan J.C."/>
            <person name="Lara F."/>
            <person name="Munidasa M."/>
            <person name="Palculict T."/>
            <person name="Patil S."/>
            <person name="Pu L.-L."/>
            <person name="Saada N."/>
            <person name="Tang L."/>
            <person name="Weissenberger G."/>
            <person name="Zhu Y."/>
            <person name="Hemphill L."/>
            <person name="Shang Y."/>
            <person name="Youmans B."/>
            <person name="Ayvaz T."/>
            <person name="Ross M."/>
            <person name="Santibanez J."/>
            <person name="Aqrawi P."/>
            <person name="Gross S."/>
            <person name="Joshi V."/>
            <person name="Fowler G."/>
            <person name="Nazareth L."/>
            <person name="Reid J."/>
            <person name="Worley K."/>
            <person name="Petrosino J."/>
            <person name="Highlander S."/>
            <person name="Gibbs R."/>
        </authorList>
    </citation>
    <scope>NUCLEOTIDE SEQUENCE [LARGE SCALE GENOMIC DNA]</scope>
    <source>
        <strain evidence="8 9">ATCC 49175</strain>
    </source>
</reference>
<dbReference type="PANTHER" id="PTHR30619:SF7">
    <property type="entry name" value="BETA-LACTAMASE DOMAIN PROTEIN"/>
    <property type="match status" value="1"/>
</dbReference>
<dbReference type="InterPro" id="IPR004797">
    <property type="entry name" value="Competence_ComEC/Rec2"/>
</dbReference>
<dbReference type="AlphaFoldDB" id="C8NGS5"/>
<dbReference type="NCBIfam" id="TIGR00360">
    <property type="entry name" value="ComEC_N-term"/>
    <property type="match status" value="1"/>
</dbReference>
<keyword evidence="2" id="KW-1003">Cell membrane</keyword>
<dbReference type="InterPro" id="IPR052159">
    <property type="entry name" value="Competence_DNA_uptake"/>
</dbReference>
<dbReference type="eggNOG" id="COG2333">
    <property type="taxonomic scope" value="Bacteria"/>
</dbReference>
<comment type="caution">
    <text evidence="8">The sequence shown here is derived from an EMBL/GenBank/DDBJ whole genome shotgun (WGS) entry which is preliminary data.</text>
</comment>
<dbReference type="NCBIfam" id="TIGR00361">
    <property type="entry name" value="ComEC_Rec2"/>
    <property type="match status" value="1"/>
</dbReference>
<protein>
    <submittedName>
        <fullName evidence="8">DNA internalization competence protein ComEC/Rec2-like protein</fullName>
    </submittedName>
</protein>
<gene>
    <name evidence="8" type="ORF">HMPREF0444_1120</name>
</gene>
<feature type="domain" description="Metallo-beta-lactamase" evidence="7">
    <location>
        <begin position="512"/>
        <end position="720"/>
    </location>
</feature>
<dbReference type="SUPFAM" id="SSF56281">
    <property type="entry name" value="Metallo-hydrolase/oxidoreductase"/>
    <property type="match status" value="1"/>
</dbReference>
<dbReference type="Proteomes" id="UP000005926">
    <property type="component" value="Unassembled WGS sequence"/>
</dbReference>
<dbReference type="EMBL" id="ACKZ01000020">
    <property type="protein sequence ID" value="EEW36902.1"/>
    <property type="molecule type" value="Genomic_DNA"/>
</dbReference>
<feature type="transmembrane region" description="Helical" evidence="6">
    <location>
        <begin position="266"/>
        <end position="298"/>
    </location>
</feature>
<feature type="transmembrane region" description="Helical" evidence="6">
    <location>
        <begin position="232"/>
        <end position="254"/>
    </location>
</feature>
<dbReference type="PANTHER" id="PTHR30619">
    <property type="entry name" value="DNA INTERNALIZATION/COMPETENCE PROTEIN COMEC/REC2"/>
    <property type="match status" value="1"/>
</dbReference>
<feature type="transmembrane region" description="Helical" evidence="6">
    <location>
        <begin position="459"/>
        <end position="476"/>
    </location>
</feature>